<proteinExistence type="predicted"/>
<feature type="domain" description="Laminin G" evidence="25">
    <location>
        <begin position="2773"/>
        <end position="2933"/>
    </location>
</feature>
<feature type="disulfide bond" evidence="22">
    <location>
        <begin position="1293"/>
        <end position="1302"/>
    </location>
</feature>
<dbReference type="PROSITE" id="PS00022">
    <property type="entry name" value="EGF_1"/>
    <property type="match status" value="1"/>
</dbReference>
<dbReference type="GO" id="GO:0007411">
    <property type="term" value="P:axon guidance"/>
    <property type="evidence" value="ECO:0007669"/>
    <property type="project" value="TreeGrafter"/>
</dbReference>
<comment type="function">
    <text evidence="1">Binding to cells via a high affinity receptor, laminin is thought to mediate the attachment, migration and organization of cells into tissues during embryonic development by interacting with other extracellular matrix components.</text>
</comment>
<evidence type="ECO:0000256" key="21">
    <source>
        <dbReference type="ARBA" id="ARBA00082482"/>
    </source>
</evidence>
<dbReference type="SMART" id="SM00181">
    <property type="entry name" value="EGF"/>
    <property type="match status" value="8"/>
</dbReference>
<dbReference type="SMART" id="SM00136">
    <property type="entry name" value="LamNT"/>
    <property type="match status" value="1"/>
</dbReference>
<evidence type="ECO:0000256" key="15">
    <source>
        <dbReference type="ARBA" id="ARBA00072599"/>
    </source>
</evidence>
<feature type="disulfide bond" evidence="22">
    <location>
        <begin position="657"/>
        <end position="666"/>
    </location>
</feature>
<feature type="domain" description="Laminin N-terminal" evidence="28">
    <location>
        <begin position="46"/>
        <end position="301"/>
    </location>
</feature>
<feature type="domain" description="Laminin EGF-like" evidence="26">
    <location>
        <begin position="1272"/>
        <end position="1317"/>
    </location>
</feature>
<feature type="domain" description="Laminin G" evidence="25">
    <location>
        <begin position="3163"/>
        <end position="3336"/>
    </location>
</feature>
<feature type="coiled-coil region" evidence="23">
    <location>
        <begin position="2104"/>
        <end position="2172"/>
    </location>
</feature>
<feature type="disulfide bond" evidence="22">
    <location>
        <begin position="541"/>
        <end position="558"/>
    </location>
</feature>
<dbReference type="SMART" id="SM00281">
    <property type="entry name" value="LamB"/>
    <property type="match status" value="1"/>
</dbReference>
<dbReference type="Pfam" id="PF02210">
    <property type="entry name" value="Laminin_G_2"/>
    <property type="match status" value="4"/>
</dbReference>
<dbReference type="Pfam" id="PF24973">
    <property type="entry name" value="EGF_LMN_ATRN"/>
    <property type="match status" value="1"/>
</dbReference>
<dbReference type="InterPro" id="IPR000742">
    <property type="entry name" value="EGF"/>
</dbReference>
<dbReference type="FunFam" id="2.10.25.10:FF:000390">
    <property type="entry name" value="Laminin subunit alpha 3"/>
    <property type="match status" value="1"/>
</dbReference>
<dbReference type="PANTHER" id="PTHR10574:SF285">
    <property type="entry name" value="LAMININ SUBUNIT ALPHA-3"/>
    <property type="match status" value="1"/>
</dbReference>
<dbReference type="FunFam" id="2.10.25.10:FF:000106">
    <property type="entry name" value="Heparan sulfate proteoglycan 2"/>
    <property type="match status" value="1"/>
</dbReference>
<feature type="disulfide bond" evidence="22">
    <location>
        <begin position="560"/>
        <end position="569"/>
    </location>
</feature>
<dbReference type="PROSITE" id="PS51115">
    <property type="entry name" value="LAMININ_IVA"/>
    <property type="match status" value="1"/>
</dbReference>
<keyword evidence="8" id="KW-0130">Cell adhesion</keyword>
<dbReference type="GO" id="GO:0035987">
    <property type="term" value="P:endodermal cell differentiation"/>
    <property type="evidence" value="ECO:0007669"/>
    <property type="project" value="Ensembl"/>
</dbReference>
<dbReference type="FunFam" id="2.10.25.10:FF:000034">
    <property type="entry name" value="Laminin subunit alpha 3"/>
    <property type="match status" value="1"/>
</dbReference>
<feature type="domain" description="Laminin EGF-like" evidence="26">
    <location>
        <begin position="539"/>
        <end position="591"/>
    </location>
</feature>
<dbReference type="InterPro" id="IPR009254">
    <property type="entry name" value="Laminin_aI"/>
</dbReference>
<keyword evidence="10 22" id="KW-1015">Disulfide bond</keyword>
<dbReference type="InterPro" id="IPR056863">
    <property type="entry name" value="LMN_ATRN_NET-like_EGF"/>
</dbReference>
<evidence type="ECO:0000256" key="22">
    <source>
        <dbReference type="PROSITE-ProRule" id="PRU00460"/>
    </source>
</evidence>
<evidence type="ECO:0000256" key="24">
    <source>
        <dbReference type="SAM" id="SignalP"/>
    </source>
</evidence>
<dbReference type="Gene3D" id="2.170.300.10">
    <property type="entry name" value="Tie2 ligand-binding domain superfamily"/>
    <property type="match status" value="1"/>
</dbReference>
<dbReference type="GO" id="GO:0005102">
    <property type="term" value="F:signaling receptor binding"/>
    <property type="evidence" value="ECO:0007669"/>
    <property type="project" value="InterPro"/>
</dbReference>
<dbReference type="InterPro" id="IPR050440">
    <property type="entry name" value="Laminin/Netrin_ECM"/>
</dbReference>
<evidence type="ECO:0000256" key="19">
    <source>
        <dbReference type="ARBA" id="ARBA00080093"/>
    </source>
</evidence>
<dbReference type="GO" id="GO:0005783">
    <property type="term" value="C:endoplasmic reticulum"/>
    <property type="evidence" value="ECO:0007669"/>
    <property type="project" value="Ensembl"/>
</dbReference>
<evidence type="ECO:0000256" key="11">
    <source>
        <dbReference type="ARBA" id="ARBA00023180"/>
    </source>
</evidence>
<dbReference type="FunFam" id="2.10.25.10:FF:000084">
    <property type="entry name" value="Laminin subunit alpha 3"/>
    <property type="match status" value="1"/>
</dbReference>
<dbReference type="InterPro" id="IPR013320">
    <property type="entry name" value="ConA-like_dom_sf"/>
</dbReference>
<dbReference type="GO" id="GO:0030334">
    <property type="term" value="P:regulation of cell migration"/>
    <property type="evidence" value="ECO:0007669"/>
    <property type="project" value="InterPro"/>
</dbReference>
<dbReference type="CDD" id="cd00110">
    <property type="entry name" value="LamG"/>
    <property type="match status" value="5"/>
</dbReference>
<feature type="domain" description="Laminin IV type A" evidence="27">
    <location>
        <begin position="1482"/>
        <end position="1659"/>
    </location>
</feature>
<dbReference type="FunFam" id="2.60.120.200:FF:000102">
    <property type="entry name" value="Laminin subunit alpha 3"/>
    <property type="match status" value="1"/>
</dbReference>
<dbReference type="FunFam" id="2.10.25.10:FF:000083">
    <property type="entry name" value="Laminin subunit alpha"/>
    <property type="match status" value="2"/>
</dbReference>
<dbReference type="STRING" id="9483.ENSCJAP00000038344"/>
<evidence type="ECO:0000256" key="2">
    <source>
        <dbReference type="ARBA" id="ARBA00004302"/>
    </source>
</evidence>
<evidence type="ECO:0000256" key="13">
    <source>
        <dbReference type="ARBA" id="ARBA00057904"/>
    </source>
</evidence>
<evidence type="ECO:0000256" key="17">
    <source>
        <dbReference type="ARBA" id="ARBA00075839"/>
    </source>
</evidence>
<dbReference type="FunFam" id="2.60.120.200:FF:000092">
    <property type="entry name" value="Laminin subunit alpha 3"/>
    <property type="match status" value="1"/>
</dbReference>
<dbReference type="InterPro" id="IPR010307">
    <property type="entry name" value="Laminin_dom_II"/>
</dbReference>
<dbReference type="FunCoup" id="F7I9B9">
    <property type="interactions" value="907"/>
</dbReference>
<dbReference type="GO" id="GO:0030155">
    <property type="term" value="P:regulation of cell adhesion"/>
    <property type="evidence" value="ECO:0007669"/>
    <property type="project" value="InterPro"/>
</dbReference>
<feature type="domain" description="Laminin EGF-like" evidence="26">
    <location>
        <begin position="494"/>
        <end position="538"/>
    </location>
</feature>
<evidence type="ECO:0000256" key="9">
    <source>
        <dbReference type="ARBA" id="ARBA00023054"/>
    </source>
</evidence>
<evidence type="ECO:0000313" key="29">
    <source>
        <dbReference type="Ensembl" id="ENSCJAP00000038344.4"/>
    </source>
</evidence>
<feature type="domain" description="Laminin G" evidence="25">
    <location>
        <begin position="2604"/>
        <end position="2766"/>
    </location>
</feature>
<evidence type="ECO:0000256" key="6">
    <source>
        <dbReference type="ARBA" id="ARBA00022737"/>
    </source>
</evidence>
<dbReference type="GO" id="GO:0007155">
    <property type="term" value="P:cell adhesion"/>
    <property type="evidence" value="ECO:0007669"/>
    <property type="project" value="UniProtKB-KW"/>
</dbReference>
<dbReference type="Pfam" id="PF00053">
    <property type="entry name" value="EGF_laminin"/>
    <property type="match status" value="11"/>
</dbReference>
<dbReference type="PROSITE" id="PS51117">
    <property type="entry name" value="LAMININ_NTER"/>
    <property type="match status" value="1"/>
</dbReference>
<dbReference type="Bgee" id="ENSCJAG00000020598">
    <property type="expression patterns" value="Expressed in heart and 4 other cell types or tissues"/>
</dbReference>
<feature type="domain" description="Laminin G" evidence="25">
    <location>
        <begin position="2992"/>
        <end position="3156"/>
    </location>
</feature>
<feature type="disulfide bond" evidence="22">
    <location>
        <begin position="514"/>
        <end position="523"/>
    </location>
</feature>
<feature type="disulfide bond" evidence="22">
    <location>
        <begin position="1432"/>
        <end position="1441"/>
    </location>
</feature>
<evidence type="ECO:0000256" key="18">
    <source>
        <dbReference type="ARBA" id="ARBA00079136"/>
    </source>
</evidence>
<dbReference type="FunFam" id="2.60.120.260:FF:000022">
    <property type="entry name" value="Laminin subunit alpha 5"/>
    <property type="match status" value="1"/>
</dbReference>
<feature type="domain" description="Laminin EGF-like" evidence="26">
    <location>
        <begin position="1362"/>
        <end position="1410"/>
    </location>
</feature>
<feature type="disulfide bond" evidence="22">
    <location>
        <begin position="539"/>
        <end position="551"/>
    </location>
</feature>
<feature type="domain" description="Laminin G" evidence="25">
    <location>
        <begin position="2396"/>
        <end position="2597"/>
    </location>
</feature>
<evidence type="ECO:0000259" key="26">
    <source>
        <dbReference type="PROSITE" id="PS50027"/>
    </source>
</evidence>
<feature type="disulfide bond" evidence="22">
    <location>
        <begin position="1763"/>
        <end position="1772"/>
    </location>
</feature>
<feature type="disulfide bond" evidence="22">
    <location>
        <begin position="1712"/>
        <end position="1721"/>
    </location>
</feature>
<dbReference type="eggNOG" id="KOG1836">
    <property type="taxonomic scope" value="Eukaryota"/>
</dbReference>
<sequence>MAAASRARGRAPGPVLPPTPLLLPLLLALRVLPAWGATARDPGAAARLSLHPPYFNLAEAARIWATATCGEPGLADRRTRPELYCKLVGGPTAPGSGHTIQGQFCDYCNSEDPRKAHPVTNAIDGSERWWQSPPLSSGTQYNRVNLTLDLGQLFHVAYILIKFANSPRPDLWVLERSVDFGSTYSPWQYFAHSKVDCLEEFGREANMAITRDDDVLCVTEYSRIVPLENGEVVVSLINGRPGAKNFTFSHTLREFTRATNIRLRFLRTNTLLGHLISKAQRDPTVTRRYYYSIKDISIGGRCVCNGHAEVCNANNPEKLFRCECQHHTCGETCDHCCTGYNQRRWQPAAWEQSHECEACNCHGHTSDCYYDPDVEQQQASLNTQGIYAGGGVCINCQHNTAGVNCEQCAKGYYRPYGVPVDAPDGCIPCSCDPEHADGCEQGSGRCHCKLNFHGDNCEKCAVGYYNFPFCLRIPIFPISTPSSEDPVAGDIKGCDCNLEGVLPEICDAHGRCLCRPGVEGPQCDACRSGFYSFPICQACWCSALGSYQTPCSSVTGQCECRPGVTGQRCDRCLSGAYDFPHCQGSSSACDPAGTVNSNLEYCQCKLHVEGPTCSICKPLYWNLDKENPNGCSECQCHQAGTVSGTGECRQGDGDCHCKSHVGGDSCDTCEDGYFALEKSNYFGCQGCQCDIGGALSSVCSGASGVCQCREHVVGKACQWPEDNYYFPDLYHMKYEIEDSTTPNGRDLRFGFDPLAFPEFSWRGYTQMTSVQNDVRITLNVGESNHSLFRVILRYVNPGTEAVSGHITIYPSWGKASAAQSKEITFLPSKEPALVTVPGNGFADPFSITPGIWVACIKAEGVLLDYLVLLPRDYYEASVLQLPVTEPCAYSGSPQENCLLYQHLPVTRFPCTLACEARHFLLDGEPRPVAVRQPTPAHPVMVELSGKQVELHLRLHVPQVGHYVVVVEYSMEAAQLLEVDVNVKSPGSVLAGQVNIYSCKYSVLCRSAVIDHMSRIAVYELLADADIQLKAHMAGFLLHQVCIIPIEEFSAEYVRPQVHCIASYGRFVNQSATCVSLAHETLSTALILDVLSGRPFPRLPQQSSPSLDAVPGLTLKAPQNQVTLRGRVPHLGRYIFVIHFYQAEHPTFPAWVSVDGGWPRAGSFRASFCPHVLGCRDQVITEGQIEFDVSEPEVAVTVKVPEGKSLVLIRVLVMPAENYDYQILHKKSIDKSLEFITNCGKNSFYIDPQTASRFCKNSARSLVAFYHKGALPCECHPAGATGPHCSPDGGQCPCWPNVIGRQCTRCATGHYGFPYCRPCSCGQNLCEEMTGQCRCPPRTVRPQCEACETHSFSFHPVAGCEACNCSRRGTVEAAMLECDRDSGQCRCKPRITGQQCDRCASGFYRFPECIPCNCNRDGTEPGVCDPGTGACLCKENVEGTECDVCREGSFHLDPANLKGCTSCFCFGVNNQCHSSHKRRAKFVDMLGWRLETADRVDIPVSFNPGSNSMVADLQELPTTVRSASWVAPASYLGDKVSSYGGYLTYQAKSFGLPGDMILLEKKPDIQLTGQHLSIIYEEANTPRPDRLHHGRVQVVEGNFRHASSRAPVSREELMTVLSRLADVRIQGLHFTETQRLTLGEVGLEEASDTGSGRIAHAVEMCACPPAYAGDSCQGCSPGYYRDLKGLYTGRCVPCNCNGHSNRCQDGSGICINCQHNTAGEHCERCQEGYYGNAIHGSCRACPCPHTNSFATGCVVNGGNVQCSCKAGYTGTQCERCAPGYFGNPQKFRGSCQPCNCNSNGQLGSCDPLTGDCINQEPKDSSPAEECDDCDSCVMTLLNDLATMGEQLRLVKSQLQGLGVSVGLLEQMRHVETQAKDLRNQLHNYRSAISNHGLKLEGLERELSDLNREFDTLQEKAQVNSRKAQTLYNNVNRATQSAKELDVKIKNVIQNVHILLKQISGTNGEGNNVPSGDFSREWAEAQRMMTELRNRNFEKHLREAEADRRESQLLLNRIKTWQKIHQVENSELADSIRASLNEYEAKLSDLRAALQEAAARAKQATGLNQENERALGAIQRQVKEINSLQSDFTKYLATADSSLLQTNTALQLMEKSQKEYEKLAASLNEARQELSDRVRELSRSSSKTSLVEEAEKHAQSLQELAKQLEEIKKNASGDELVRCAVDAATAYENILNAIKAAEDAANRAASASESALQTVIKEDLPKKAKTLSSNSDKLLNEAKITQKKLQQEVSPALSNLQQILNVVTAQKEVIDTNLTTLRDGLHGIQRGDTDTMISSAKSMVRKASDITDEVLDGLNPIQTDVERIKDTYGSTQSEDFEKALTDADNSVNKLNNKLPDLWRKIESINQQLLPLGNISDNVDRIRELIQQARDAASKVAVPMRFNGKSGVEVRLPNDLEDLKGYTSLSLFLQRPNSRENGGTENMFVMYLGNKDASRNYIGMAVVDGKLTCVYNLGNREAELQVDQILTESETQEAVMDRVKFQRIYQFARLNYTKGATSSKPEAPGVYDMDGRNSNTLLNLDPENVVFYVGGYPPDFKLPSRLNFPPYKGCIELDDLNENVLSLYNFKKTFNLNTTEVEPCRRRKEESDKNYFEGTGYARVPTQPHAPIPTFGQTIQTTVDRGLLFFAENQDHFISLNIEDGKLMVRYKLNSEPPKERGVGDIINNGRDHSIQIKIGKVQKLMWINVDSQNTIIDGKVFDFSTYYLGGIPIAIRERFNISTPAFRGCMKNLKKTSGVVRLNDTVGVTKKCSEDWKLVRSASFSRSGQLSFINLGLPLTDHLQASFGFQTFQPSGMLLNHQTRTSSLQVTLEDGHIELSTRDSGGPIFKSPQTYMDGLLHYVSVISDNSGLRLLIDDQPLRNNQRLKRISGSVQSLRLGGSNFEGCISNVFVQRLSLSPEVLDLANNSLKRDVSLGGCNLNKPPFLMLLKGSTRFNKTKTFHINQLLQDTPIASPRSMKVWQDACSPLPRMQANHGALRFGDIPTSHLLFKLPQELLKSRSQFAVDMQTTSSRGLVFHMGTRKSFMALYLSKGHLVFALGTDRKKLRLKSKEKCNDGKWHTVVFGHDGEKGRLVVDGLRVREGSLPGNSTISITAPVYLGSSPSGKPKTFPTNSFVGCLKNFQLDSKPLDTPSSSSGVSSCLGGPLEKGIYFSGEGGHVILAHSVLLGPEFKLVFSMRPRSLTGILIHIGSQPGKHLCVYMEAGKLTASMESGAGGTSTSVAPKQSLCDGQWHSVAVTIKQHILHLELDTDSSFTAGQMPFPPASTQEPLHLGGVPANLTTLRLPVWKSFFGCLRNIHVNHIPVPVTEALEVQGPVSLNGCPDQ</sequence>
<evidence type="ECO:0000256" key="12">
    <source>
        <dbReference type="ARBA" id="ARBA00023292"/>
    </source>
</evidence>
<keyword evidence="12 22" id="KW-0424">Laminin EGF-like domain</keyword>
<name>F7I9B9_CALJA</name>
<comment type="subcellular location">
    <subcellularLocation>
        <location evidence="2">Secreted</location>
        <location evidence="2">Extracellular space</location>
        <location evidence="2">Extracellular matrix</location>
        <location evidence="2">Basement membrane</location>
    </subcellularLocation>
</comment>
<dbReference type="PROSITE" id="PS50027">
    <property type="entry name" value="EGF_LAM_2"/>
    <property type="match status" value="9"/>
</dbReference>
<feature type="coiled-coil region" evidence="23">
    <location>
        <begin position="1988"/>
        <end position="2061"/>
    </location>
</feature>
<feature type="chain" id="PRO_5035293939" description="Laminin subunit alpha-3" evidence="24">
    <location>
        <begin position="37"/>
        <end position="3339"/>
    </location>
</feature>
<protein>
    <recommendedName>
        <fullName evidence="15">Laminin subunit alpha-3</fullName>
    </recommendedName>
    <alternativeName>
        <fullName evidence="16">Epiligrin subunit alpha</fullName>
    </alternativeName>
    <alternativeName>
        <fullName evidence="20">Kalinin subunit alpha</fullName>
    </alternativeName>
    <alternativeName>
        <fullName evidence="18">Laminin-5 subunit alpha</fullName>
    </alternativeName>
    <alternativeName>
        <fullName evidence="21">Laminin-6 subunit alpha</fullName>
    </alternativeName>
    <alternativeName>
        <fullName evidence="19">Laminin-7 subunit alpha</fullName>
    </alternativeName>
    <alternativeName>
        <fullName evidence="17">Nicein subunit alpha</fullName>
    </alternativeName>
</protein>
<reference evidence="29" key="3">
    <citation type="submission" date="2025-09" db="UniProtKB">
        <authorList>
            <consortium name="Ensembl"/>
        </authorList>
    </citation>
    <scope>IDENTIFICATION</scope>
</reference>
<dbReference type="GO" id="GO:0005610">
    <property type="term" value="C:laminin-5 complex"/>
    <property type="evidence" value="ECO:0007669"/>
    <property type="project" value="Ensembl"/>
</dbReference>
<keyword evidence="5 24" id="KW-0732">Signal</keyword>
<dbReference type="FunFam" id="2.10.25.10:FF:000090">
    <property type="entry name" value="laminin subunit alpha"/>
    <property type="match status" value="1"/>
</dbReference>
<dbReference type="FunFam" id="2.10.25.10:FF:000033">
    <property type="entry name" value="Laminin subunit alpha 2"/>
    <property type="match status" value="1"/>
</dbReference>
<evidence type="ECO:0000259" key="27">
    <source>
        <dbReference type="PROSITE" id="PS51115"/>
    </source>
</evidence>
<dbReference type="CDD" id="cd00055">
    <property type="entry name" value="EGF_Lam"/>
    <property type="match status" value="14"/>
</dbReference>
<organism evidence="29 30">
    <name type="scientific">Callithrix jacchus</name>
    <name type="common">White-tufted-ear marmoset</name>
    <name type="synonym">Simia Jacchus</name>
    <dbReference type="NCBI Taxonomy" id="9483"/>
    <lineage>
        <taxon>Eukaryota</taxon>
        <taxon>Metazoa</taxon>
        <taxon>Chordata</taxon>
        <taxon>Craniata</taxon>
        <taxon>Vertebrata</taxon>
        <taxon>Euteleostomi</taxon>
        <taxon>Mammalia</taxon>
        <taxon>Eutheria</taxon>
        <taxon>Euarchontoglires</taxon>
        <taxon>Primates</taxon>
        <taxon>Haplorrhini</taxon>
        <taxon>Platyrrhini</taxon>
        <taxon>Cebidae</taxon>
        <taxon>Callitrichinae</taxon>
        <taxon>Callithrix</taxon>
        <taxon>Callithrix</taxon>
    </lineage>
</organism>
<feature type="coiled-coil region" evidence="23">
    <location>
        <begin position="2331"/>
        <end position="2389"/>
    </location>
</feature>
<feature type="domain" description="Laminin EGF-like" evidence="26">
    <location>
        <begin position="634"/>
        <end position="686"/>
    </location>
</feature>
<accession>F7I9B9</accession>
<dbReference type="InParanoid" id="F7I9B9"/>
<evidence type="ECO:0000256" key="16">
    <source>
        <dbReference type="ARBA" id="ARBA00075444"/>
    </source>
</evidence>
<dbReference type="Gene3D" id="2.60.120.200">
    <property type="match status" value="5"/>
</dbReference>
<dbReference type="FunFam" id="2.10.25.10:FF:000209">
    <property type="entry name" value="Laminin subunit alpha 5"/>
    <property type="match status" value="1"/>
</dbReference>
<comment type="function">
    <text evidence="13">Laminin-5 is thought to be involved in (1) cell adhesion via integrin alpha-3/beta-1 in focal adhesion and integrin alpha-6/beta-4 in hemidesmosomes, (2) signal transduction via tyrosine phosphorylation of pp125-FAK and p80, (3) differentiation of keratinocytes.</text>
</comment>
<feature type="domain" description="Laminin EGF-like" evidence="26">
    <location>
        <begin position="1740"/>
        <end position="1792"/>
    </location>
</feature>
<feature type="disulfide bond" evidence="22">
    <location>
        <begin position="1740"/>
        <end position="1752"/>
    </location>
</feature>
<feature type="disulfide bond" evidence="22">
    <location>
        <begin position="448"/>
        <end position="457"/>
    </location>
</feature>
<evidence type="ECO:0000259" key="28">
    <source>
        <dbReference type="PROSITE" id="PS51117"/>
    </source>
</evidence>
<dbReference type="SUPFAM" id="SSF49899">
    <property type="entry name" value="Concanavalin A-like lectins/glucanases"/>
    <property type="match status" value="5"/>
</dbReference>
<evidence type="ECO:0000256" key="20">
    <source>
        <dbReference type="ARBA" id="ARBA00080770"/>
    </source>
</evidence>
<feature type="domain" description="Laminin EGF-like" evidence="26">
    <location>
        <begin position="429"/>
        <end position="472"/>
    </location>
</feature>
<feature type="disulfide bond" evidence="22">
    <location>
        <begin position="1272"/>
        <end position="1284"/>
    </location>
</feature>
<dbReference type="InterPro" id="IPR001791">
    <property type="entry name" value="Laminin_G"/>
</dbReference>
<dbReference type="InterPro" id="IPR000034">
    <property type="entry name" value="Laminin_IV"/>
</dbReference>
<evidence type="ECO:0000256" key="14">
    <source>
        <dbReference type="ARBA" id="ARBA00063080"/>
    </source>
</evidence>
<keyword evidence="3" id="KW-0964">Secreted</keyword>
<evidence type="ECO:0000259" key="25">
    <source>
        <dbReference type="PROSITE" id="PS50025"/>
    </source>
</evidence>
<dbReference type="Pfam" id="PF06009">
    <property type="entry name" value="Laminin_II"/>
    <property type="match status" value="1"/>
</dbReference>
<keyword evidence="4" id="KW-0272">Extracellular matrix</keyword>
<dbReference type="Pfam" id="PF00052">
    <property type="entry name" value="Laminin_B"/>
    <property type="match status" value="1"/>
</dbReference>
<dbReference type="SMART" id="SM00282">
    <property type="entry name" value="LamG"/>
    <property type="match status" value="5"/>
</dbReference>
<feature type="disulfide bond" evidence="22">
    <location>
        <begin position="1411"/>
        <end position="1423"/>
    </location>
</feature>
<dbReference type="GO" id="GO:0005201">
    <property type="term" value="F:extracellular matrix structural constituent"/>
    <property type="evidence" value="ECO:0007669"/>
    <property type="project" value="TreeGrafter"/>
</dbReference>
<dbReference type="PANTHER" id="PTHR10574">
    <property type="entry name" value="NETRIN/LAMININ-RELATED"/>
    <property type="match status" value="1"/>
</dbReference>
<dbReference type="PROSITE" id="PS50025">
    <property type="entry name" value="LAM_G_DOMAIN"/>
    <property type="match status" value="5"/>
</dbReference>
<dbReference type="GeneTree" id="ENSGT00940000155638"/>
<dbReference type="FunFam" id="2.10.25.10:FF:000069">
    <property type="entry name" value="Laminin subunit alpha 1"/>
    <property type="match status" value="1"/>
</dbReference>
<evidence type="ECO:0000256" key="10">
    <source>
        <dbReference type="ARBA" id="ARBA00023157"/>
    </source>
</evidence>
<keyword evidence="11" id="KW-0325">Glycoprotein</keyword>
<evidence type="ECO:0000256" key="7">
    <source>
        <dbReference type="ARBA" id="ARBA00022869"/>
    </source>
</evidence>
<feature type="disulfide bond" evidence="22">
    <location>
        <begin position="1386"/>
        <end position="1395"/>
    </location>
</feature>
<dbReference type="PROSITE" id="PS01248">
    <property type="entry name" value="EGF_LAM_1"/>
    <property type="match status" value="4"/>
</dbReference>
<dbReference type="OMA" id="GECKCLT"/>
<keyword evidence="7" id="KW-0084">Basement membrane</keyword>
<dbReference type="FunFam" id="2.10.25.10:FF:000460">
    <property type="entry name" value="Laminin subunit alpha 3"/>
    <property type="match status" value="1"/>
</dbReference>
<reference evidence="29" key="2">
    <citation type="submission" date="2025-08" db="UniProtKB">
        <authorList>
            <consortium name="Ensembl"/>
        </authorList>
    </citation>
    <scope>IDENTIFICATION</scope>
</reference>
<dbReference type="GO" id="GO:0045995">
    <property type="term" value="P:regulation of embryonic development"/>
    <property type="evidence" value="ECO:0007669"/>
    <property type="project" value="InterPro"/>
</dbReference>
<dbReference type="FunFam" id="2.60.120.200:FF:000056">
    <property type="entry name" value="Laminin subunit alpha 3"/>
    <property type="match status" value="1"/>
</dbReference>
<dbReference type="GO" id="GO:0009887">
    <property type="term" value="P:animal organ morphogenesis"/>
    <property type="evidence" value="ECO:0007669"/>
    <property type="project" value="TreeGrafter"/>
</dbReference>
<dbReference type="Pfam" id="PF06008">
    <property type="entry name" value="Laminin_I"/>
    <property type="match status" value="1"/>
</dbReference>
<dbReference type="Proteomes" id="UP000008225">
    <property type="component" value="Chromosome 13"/>
</dbReference>
<dbReference type="PRINTS" id="PR00011">
    <property type="entry name" value="EGFLAMININ"/>
</dbReference>
<feature type="disulfide bond" evidence="22">
    <location>
        <begin position="1413"/>
        <end position="1430"/>
    </location>
</feature>
<evidence type="ECO:0000256" key="3">
    <source>
        <dbReference type="ARBA" id="ARBA00022525"/>
    </source>
</evidence>
<dbReference type="InterPro" id="IPR008211">
    <property type="entry name" value="Laminin_N"/>
</dbReference>
<dbReference type="GO" id="GO:0005576">
    <property type="term" value="C:extracellular region"/>
    <property type="evidence" value="ECO:0007669"/>
    <property type="project" value="UniProtKB-ARBA"/>
</dbReference>
<comment type="caution">
    <text evidence="22">Lacks conserved residue(s) required for the propagation of feature annotation.</text>
</comment>
<evidence type="ECO:0000256" key="23">
    <source>
        <dbReference type="SAM" id="Coils"/>
    </source>
</evidence>
<evidence type="ECO:0000256" key="5">
    <source>
        <dbReference type="ARBA" id="ARBA00022729"/>
    </source>
</evidence>
<feature type="domain" description="Laminin EGF-like" evidence="26">
    <location>
        <begin position="1411"/>
        <end position="1461"/>
    </location>
</feature>
<feature type="domain" description="Laminin EGF-like" evidence="26">
    <location>
        <begin position="1693"/>
        <end position="1739"/>
    </location>
</feature>
<dbReference type="SMART" id="SM00180">
    <property type="entry name" value="EGF_Lam"/>
    <property type="match status" value="14"/>
</dbReference>
<keyword evidence="6" id="KW-0677">Repeat</keyword>
<keyword evidence="9 23" id="KW-0175">Coiled coil</keyword>
<evidence type="ECO:0000256" key="1">
    <source>
        <dbReference type="ARBA" id="ARBA00002418"/>
    </source>
</evidence>
<gene>
    <name evidence="29" type="primary">LAMA3</name>
</gene>
<dbReference type="Gene3D" id="2.10.25.10">
    <property type="entry name" value="Laminin"/>
    <property type="match status" value="11"/>
</dbReference>
<feature type="coiled-coil region" evidence="23">
    <location>
        <begin position="1866"/>
        <end position="1949"/>
    </location>
</feature>
<dbReference type="FunFam" id="2.60.120.200:FF:000109">
    <property type="entry name" value="Laminin subunit alpha 3"/>
    <property type="match status" value="1"/>
</dbReference>
<dbReference type="InterPro" id="IPR002049">
    <property type="entry name" value="LE_dom"/>
</dbReference>
<feature type="disulfide bond" evidence="22">
    <location>
        <begin position="494"/>
        <end position="506"/>
    </location>
</feature>
<evidence type="ECO:0000256" key="8">
    <source>
        <dbReference type="ARBA" id="ARBA00022889"/>
    </source>
</evidence>
<feature type="signal peptide" evidence="24">
    <location>
        <begin position="1"/>
        <end position="36"/>
    </location>
</feature>
<comment type="subunit">
    <text evidence="14">Laminin is a complex glycoprotein, consisting of three different polypeptide chains (alpha, beta, gamma), which are bound to each other by disulfide bonds into a cross-shaped molecule comprising one long and three short arms with globules at each end. Alpha-3 is a subunit of laminin-5 (laminin-332 or epiligrin/kalinin/nicein), laminin-6 (laminin-311 or K-laminin) and laminin-7 (laminin-321 or KS-laminin).</text>
</comment>
<evidence type="ECO:0000313" key="30">
    <source>
        <dbReference type="Proteomes" id="UP000008225"/>
    </source>
</evidence>
<keyword evidence="30" id="KW-1185">Reference proteome</keyword>
<reference evidence="29" key="1">
    <citation type="submission" date="2009-03" db="EMBL/GenBank/DDBJ databases">
        <authorList>
            <person name="Warren W."/>
            <person name="Ye L."/>
            <person name="Minx P."/>
            <person name="Worley K."/>
            <person name="Gibbs R."/>
            <person name="Wilson R.K."/>
        </authorList>
    </citation>
    <scope>NUCLEOTIDE SEQUENCE [LARGE SCALE GENOMIC DNA]</scope>
</reference>
<dbReference type="Gene3D" id="2.60.120.260">
    <property type="entry name" value="Galactose-binding domain-like"/>
    <property type="match status" value="1"/>
</dbReference>
<dbReference type="SUPFAM" id="SSF57196">
    <property type="entry name" value="EGF/Laminin"/>
    <property type="match status" value="12"/>
</dbReference>
<dbReference type="Pfam" id="PF00055">
    <property type="entry name" value="Laminin_N"/>
    <property type="match status" value="1"/>
</dbReference>
<evidence type="ECO:0000256" key="4">
    <source>
        <dbReference type="ARBA" id="ARBA00022530"/>
    </source>
</evidence>
<dbReference type="FunFam" id="2.60.120.200:FF:000093">
    <property type="entry name" value="Laminin subunit alpha 3"/>
    <property type="match status" value="1"/>
</dbReference>
<dbReference type="Ensembl" id="ENSCJAT00000040511.5">
    <property type="protein sequence ID" value="ENSCJAP00000038344.4"/>
    <property type="gene ID" value="ENSCJAG00000020598.5"/>
</dbReference>
<feature type="disulfide bond" evidence="22">
    <location>
        <begin position="1274"/>
        <end position="1291"/>
    </location>
</feature>
<dbReference type="FunFam" id="2.10.25.10:FF:000011">
    <property type="entry name" value="Cadherin EGF LAG seven-pass G-type receptor"/>
    <property type="match status" value="1"/>
</dbReference>